<name>M3D500_SPHMS</name>
<accession>M3D500</accession>
<dbReference type="SUPFAM" id="SSF51445">
    <property type="entry name" value="(Trans)glycosidases"/>
    <property type="match status" value="1"/>
</dbReference>
<dbReference type="RefSeq" id="XP_016761070.1">
    <property type="nucleotide sequence ID" value="XM_016902977.1"/>
</dbReference>
<protein>
    <submittedName>
        <fullName evidence="2">Uncharacterized protein</fullName>
    </submittedName>
</protein>
<keyword evidence="3" id="KW-1185">Reference proteome</keyword>
<sequence>MMQSTFFFFFFFLLWSLTTSAQFNNPPGVDIWCGKAYRVGNSSFNPGGQFLEPEISETPLLNLKIAPRYSIYLEDERSGGVIINASISYLVGVAFVPDGDFITLGKPAEFDLDLSGIPAQLQPYNLTIVATHHLHPEQSYTASTEFFKLPTPSGEGSAARIDNLLGGLSARRAHSTDWIPIFPYTYYVQWTLYWHSNLSTLEEFSQMGYNLIHIVPTGDLGNETFPWDLFQPYLDKAAELGLWLQYDVLFQPDNFTNMLEQISRLKSHPSILTWYIADEPDGKSNPLNATRMGYEQIRSLDKYHPISEALNCKEFYYEFYADGADIIMSDVYPVSTNTSFSTVYFTECNQTYGCCGCDDCEGSLRDVSERLDWFKHMDDIVGWEKTHWGVPQAFGNETFWTRYPTPAEEVVMTMLSINHGAHGIVMWDFPTTPEILQITTRLAPILTNSTISNFFLTKPRIALSSPSSSSSSSSSQAQKTDIDATIWIDDEIILVSIVNLGLQNLGGEILIDLPDGIKVDEKTRSDYRNEK</sequence>
<dbReference type="OrthoDB" id="2338662at2759"/>
<proteinExistence type="predicted"/>
<dbReference type="Gene3D" id="3.20.20.80">
    <property type="entry name" value="Glycosidases"/>
    <property type="match status" value="1"/>
</dbReference>
<feature type="signal peptide" evidence="1">
    <location>
        <begin position="1"/>
        <end position="21"/>
    </location>
</feature>
<evidence type="ECO:0000313" key="3">
    <source>
        <dbReference type="Proteomes" id="UP000016931"/>
    </source>
</evidence>
<dbReference type="AlphaFoldDB" id="M3D500"/>
<feature type="chain" id="PRO_5004032320" evidence="1">
    <location>
        <begin position="22"/>
        <end position="531"/>
    </location>
</feature>
<dbReference type="eggNOG" id="ENOG502RG5A">
    <property type="taxonomic scope" value="Eukaryota"/>
</dbReference>
<dbReference type="InterPro" id="IPR017853">
    <property type="entry name" value="GH"/>
</dbReference>
<dbReference type="STRING" id="692275.M3D500"/>
<organism evidence="2 3">
    <name type="scientific">Sphaerulina musiva (strain SO2202)</name>
    <name type="common">Poplar stem canker fungus</name>
    <name type="synonym">Septoria musiva</name>
    <dbReference type="NCBI Taxonomy" id="692275"/>
    <lineage>
        <taxon>Eukaryota</taxon>
        <taxon>Fungi</taxon>
        <taxon>Dikarya</taxon>
        <taxon>Ascomycota</taxon>
        <taxon>Pezizomycotina</taxon>
        <taxon>Dothideomycetes</taxon>
        <taxon>Dothideomycetidae</taxon>
        <taxon>Mycosphaerellales</taxon>
        <taxon>Mycosphaerellaceae</taxon>
        <taxon>Sphaerulina</taxon>
    </lineage>
</organism>
<gene>
    <name evidence="2" type="ORF">SEPMUDRAFT_141785</name>
</gene>
<keyword evidence="1" id="KW-0732">Signal</keyword>
<evidence type="ECO:0000313" key="2">
    <source>
        <dbReference type="EMBL" id="EMF12949.1"/>
    </source>
</evidence>
<dbReference type="HOGENOM" id="CLU_022442_0_0_1"/>
<dbReference type="EMBL" id="KB456264">
    <property type="protein sequence ID" value="EMF12949.1"/>
    <property type="molecule type" value="Genomic_DNA"/>
</dbReference>
<dbReference type="Proteomes" id="UP000016931">
    <property type="component" value="Unassembled WGS sequence"/>
</dbReference>
<reference evidence="2 3" key="1">
    <citation type="journal article" date="2012" name="PLoS Pathog.">
        <title>Diverse lifestyles and strategies of plant pathogenesis encoded in the genomes of eighteen Dothideomycetes fungi.</title>
        <authorList>
            <person name="Ohm R.A."/>
            <person name="Feau N."/>
            <person name="Henrissat B."/>
            <person name="Schoch C.L."/>
            <person name="Horwitz B.A."/>
            <person name="Barry K.W."/>
            <person name="Condon B.J."/>
            <person name="Copeland A.C."/>
            <person name="Dhillon B."/>
            <person name="Glaser F."/>
            <person name="Hesse C.N."/>
            <person name="Kosti I."/>
            <person name="LaButti K."/>
            <person name="Lindquist E.A."/>
            <person name="Lucas S."/>
            <person name="Salamov A.A."/>
            <person name="Bradshaw R.E."/>
            <person name="Ciuffetti L."/>
            <person name="Hamelin R.C."/>
            <person name="Kema G.H.J."/>
            <person name="Lawrence C."/>
            <person name="Scott J.A."/>
            <person name="Spatafora J.W."/>
            <person name="Turgeon B.G."/>
            <person name="de Wit P.J.G.M."/>
            <person name="Zhong S."/>
            <person name="Goodwin S.B."/>
            <person name="Grigoriev I.V."/>
        </authorList>
    </citation>
    <scope>NUCLEOTIDE SEQUENCE [LARGE SCALE GENOMIC DNA]</scope>
    <source>
        <strain evidence="2 3">SO2202</strain>
    </source>
</reference>
<dbReference type="GeneID" id="27900114"/>
<dbReference type="OMA" id="DMRWTYM"/>
<evidence type="ECO:0000256" key="1">
    <source>
        <dbReference type="SAM" id="SignalP"/>
    </source>
</evidence>